<dbReference type="InterPro" id="IPR012337">
    <property type="entry name" value="RNaseH-like_sf"/>
</dbReference>
<accession>A0AAV1M853</accession>
<dbReference type="Pfam" id="PF17921">
    <property type="entry name" value="Integrase_H2C2"/>
    <property type="match status" value="1"/>
</dbReference>
<dbReference type="Proteomes" id="UP001314205">
    <property type="component" value="Unassembled WGS sequence"/>
</dbReference>
<dbReference type="AlphaFoldDB" id="A0AAV1M853"/>
<dbReference type="GO" id="GO:0015074">
    <property type="term" value="P:DNA integration"/>
    <property type="evidence" value="ECO:0007669"/>
    <property type="project" value="InterPro"/>
</dbReference>
<dbReference type="InterPro" id="IPR001584">
    <property type="entry name" value="Integrase_cat-core"/>
</dbReference>
<reference evidence="2 3" key="1">
    <citation type="submission" date="2023-11" db="EMBL/GenBank/DDBJ databases">
        <authorList>
            <person name="Hedman E."/>
            <person name="Englund M."/>
            <person name="Stromberg M."/>
            <person name="Nyberg Akerstrom W."/>
            <person name="Nylinder S."/>
            <person name="Jareborg N."/>
            <person name="Kallberg Y."/>
            <person name="Kronander E."/>
        </authorList>
    </citation>
    <scope>NUCLEOTIDE SEQUENCE [LARGE SCALE GENOMIC DNA]</scope>
</reference>
<dbReference type="PANTHER" id="PTHR47331">
    <property type="entry name" value="PHD-TYPE DOMAIN-CONTAINING PROTEIN"/>
    <property type="match status" value="1"/>
</dbReference>
<proteinExistence type="predicted"/>
<dbReference type="InterPro" id="IPR043502">
    <property type="entry name" value="DNA/RNA_pol_sf"/>
</dbReference>
<evidence type="ECO:0000313" key="3">
    <source>
        <dbReference type="Proteomes" id="UP001314205"/>
    </source>
</evidence>
<protein>
    <recommendedName>
        <fullName evidence="1">Integrase catalytic domain-containing protein</fullName>
    </recommendedName>
</protein>
<sequence length="1223" mass="139710">MDIQSRHDPSFQVSVRAHVLGAITSLLPSEKVLNFDWPELDNITLADPQFHIPSKIDILLGADIYGDLIREGLIKGPRGMPTAQNTALGWILSGPTHQGKSIQSQSAHCHHNLIVSSHFHNDDNELLKKFWEIENYFFDTKILTKEEQLCEDLYEQTTRRDASGRYIVRLPFREDDPKCKYGNSREIAIKRFQLLEKRLKKDAELKNKYSEVIHEYLDLGHMVRISDDDKRKHLSASRIQMPDSGLYLPHHAVIREDKSTTKVRVVFDASCKGNNGISLNDTLMVGPKLQQDLRHIILKWRMHPICLSADIVKMYRQIIVAEEDVDFQRLVWRDSPESEMEEYRLEKVTFGTASAPYLAVKTLQRLAIDEGSAYPLVAEKVKKDYYVDDLLTGCQTVEEGKQIYKEMKELLSKGGFQLQKWITNNTELAKIVMEERGNEEGKINIKIDEIVKVLGLTWDKQTDSFHYSVQLTMQENPITKRKVISDISRLFDPLGWVAPCVITAKVMIQKLWLSGVDWDEELPDDLLEEWLTYRSELANIRKVYIPRWVETKVDDTCTELHGFSDASNVAYAAVIYVRTIDTAGNIHVYLVAAKTKVAPTMQVSIPRLELMGAVLLARLVTDVANMLHISRDKIHGWTDSTVVLAWLSSHPSRWTTFIGNRTSDILSRLDNTQWSHVSSGENPADIASRGCTPLELVQNSMWLHGPPWLSEAEIKYKLSKRPSTNLERKKLKVHLSTKSTTDDFIWNRFSSLSRLVRVVAYCRRFLKLKKPKSDRNIAPFLESSELNEALNVCIRMCQVQELKDSRLKSLNPYHDDRGLLRVGGRISNADIPELAKHPIILPHKSHFTDLVIDDAHKKTMHGGPSLVINYLRSRYWIISVKSRVKLHVRKCVICARRAAITATQLMGQLPACRITPGRPFLRSGVDFAGPINIRVSKGRGNKSYKGYICVFVCMVTKAMHLEAISDLTSEGFIAGFKRFVARRGHVREIWSDNGTNFVGASKELQKLVTIEQSAVALEIREWLNDNGVSWHFIPPHAPHFGGLWEAGVKSTKYHLKRVIGDSTLTFEEMITVLAQVEACLNSRPLSILTDDHNDPSPLTPGHFLVGEPLIIIPERNYEQCNMSTLRRWQMTQKMLQDFWRRWSNEYLVHCLQRYKWTKITPEPNIGDIVLVKEDNLPPARWLLGRIVTKHPGLDGITRVVTLKCNGSEIKRPITKLCILPVTV</sequence>
<dbReference type="InterPro" id="IPR036397">
    <property type="entry name" value="RNaseH_sf"/>
</dbReference>
<feature type="domain" description="Integrase catalytic" evidence="1">
    <location>
        <begin position="915"/>
        <end position="1108"/>
    </location>
</feature>
<dbReference type="InterPro" id="IPR008042">
    <property type="entry name" value="Retrotrans_Pao"/>
</dbReference>
<dbReference type="EMBL" id="CAVLGL010000137">
    <property type="protein sequence ID" value="CAK1602522.1"/>
    <property type="molecule type" value="Genomic_DNA"/>
</dbReference>
<dbReference type="SUPFAM" id="SSF53098">
    <property type="entry name" value="Ribonuclease H-like"/>
    <property type="match status" value="1"/>
</dbReference>
<dbReference type="Pfam" id="PF05380">
    <property type="entry name" value="Peptidase_A17"/>
    <property type="match status" value="1"/>
</dbReference>
<dbReference type="InterPro" id="IPR041588">
    <property type="entry name" value="Integrase_H2C2"/>
</dbReference>
<comment type="caution">
    <text evidence="2">The sequence shown here is derived from an EMBL/GenBank/DDBJ whole genome shotgun (WGS) entry which is preliminary data.</text>
</comment>
<name>A0AAV1M853_9NEOP</name>
<dbReference type="Gene3D" id="3.30.420.10">
    <property type="entry name" value="Ribonuclease H-like superfamily/Ribonuclease H"/>
    <property type="match status" value="1"/>
</dbReference>
<dbReference type="PROSITE" id="PS50994">
    <property type="entry name" value="INTEGRASE"/>
    <property type="match status" value="1"/>
</dbReference>
<dbReference type="InterPro" id="IPR040676">
    <property type="entry name" value="DUF5641"/>
</dbReference>
<keyword evidence="3" id="KW-1185">Reference proteome</keyword>
<evidence type="ECO:0000259" key="1">
    <source>
        <dbReference type="PROSITE" id="PS50994"/>
    </source>
</evidence>
<dbReference type="GO" id="GO:0003676">
    <property type="term" value="F:nucleic acid binding"/>
    <property type="evidence" value="ECO:0007669"/>
    <property type="project" value="InterPro"/>
</dbReference>
<dbReference type="SUPFAM" id="SSF56672">
    <property type="entry name" value="DNA/RNA polymerases"/>
    <property type="match status" value="1"/>
</dbReference>
<dbReference type="Gene3D" id="1.10.340.70">
    <property type="match status" value="1"/>
</dbReference>
<dbReference type="GO" id="GO:0042575">
    <property type="term" value="C:DNA polymerase complex"/>
    <property type="evidence" value="ECO:0007669"/>
    <property type="project" value="UniProtKB-ARBA"/>
</dbReference>
<dbReference type="CDD" id="cd01644">
    <property type="entry name" value="RT_pepA17"/>
    <property type="match status" value="1"/>
</dbReference>
<evidence type="ECO:0000313" key="2">
    <source>
        <dbReference type="EMBL" id="CAK1602522.1"/>
    </source>
</evidence>
<dbReference type="PANTHER" id="PTHR47331:SF1">
    <property type="entry name" value="GAG-LIKE PROTEIN"/>
    <property type="match status" value="1"/>
</dbReference>
<dbReference type="GO" id="GO:0071897">
    <property type="term" value="P:DNA biosynthetic process"/>
    <property type="evidence" value="ECO:0007669"/>
    <property type="project" value="UniProtKB-ARBA"/>
</dbReference>
<organism evidence="2 3">
    <name type="scientific">Parnassius mnemosyne</name>
    <name type="common">clouded apollo</name>
    <dbReference type="NCBI Taxonomy" id="213953"/>
    <lineage>
        <taxon>Eukaryota</taxon>
        <taxon>Metazoa</taxon>
        <taxon>Ecdysozoa</taxon>
        <taxon>Arthropoda</taxon>
        <taxon>Hexapoda</taxon>
        <taxon>Insecta</taxon>
        <taxon>Pterygota</taxon>
        <taxon>Neoptera</taxon>
        <taxon>Endopterygota</taxon>
        <taxon>Lepidoptera</taxon>
        <taxon>Glossata</taxon>
        <taxon>Ditrysia</taxon>
        <taxon>Papilionoidea</taxon>
        <taxon>Papilionidae</taxon>
        <taxon>Parnassiinae</taxon>
        <taxon>Parnassini</taxon>
        <taxon>Parnassius</taxon>
        <taxon>Driopa</taxon>
    </lineage>
</organism>
<gene>
    <name evidence="2" type="ORF">PARMNEM_LOCUS21016</name>
</gene>
<dbReference type="Pfam" id="PF18701">
    <property type="entry name" value="DUF5641"/>
    <property type="match status" value="1"/>
</dbReference>